<accession>A0ACC0ZUG0</accession>
<dbReference type="Proteomes" id="UP001164250">
    <property type="component" value="Chromosome 13"/>
</dbReference>
<dbReference type="EMBL" id="CM047909">
    <property type="protein sequence ID" value="KAJ0078603.1"/>
    <property type="molecule type" value="Genomic_DNA"/>
</dbReference>
<sequence length="144" mass="15943">MLFRFNKGELHCFLLLAVPNMCKEEMSYLTINFIVKLFSLAFVDTWFTFLIPVYSLILDSKASGIAPDILVGISKPLCKDACTLGILARMSLWKYGLEYRQGIGHGIGSYLNIQEDPAASADLAVVLMQEGLALILLIGNDMYG</sequence>
<comment type="caution">
    <text evidence="1">The sequence shown here is derived from an EMBL/GenBank/DDBJ whole genome shotgun (WGS) entry which is preliminary data.</text>
</comment>
<reference evidence="2" key="1">
    <citation type="journal article" date="2023" name="G3 (Bethesda)">
        <title>Genome assembly and association tests identify interacting loci associated with vigor, precocity, and sex in interspecific pistachio rootstocks.</title>
        <authorList>
            <person name="Palmer W."/>
            <person name="Jacygrad E."/>
            <person name="Sagayaradj S."/>
            <person name="Cavanaugh K."/>
            <person name="Han R."/>
            <person name="Bertier L."/>
            <person name="Beede B."/>
            <person name="Kafkas S."/>
            <person name="Golino D."/>
            <person name="Preece J."/>
            <person name="Michelmore R."/>
        </authorList>
    </citation>
    <scope>NUCLEOTIDE SEQUENCE [LARGE SCALE GENOMIC DNA]</scope>
</reference>
<protein>
    <submittedName>
        <fullName evidence="1">Uncharacterized protein</fullName>
    </submittedName>
</protein>
<proteinExistence type="predicted"/>
<gene>
    <name evidence="1" type="ORF">Patl1_24388</name>
</gene>
<evidence type="ECO:0000313" key="1">
    <source>
        <dbReference type="EMBL" id="KAJ0078603.1"/>
    </source>
</evidence>
<evidence type="ECO:0000313" key="2">
    <source>
        <dbReference type="Proteomes" id="UP001164250"/>
    </source>
</evidence>
<keyword evidence="2" id="KW-1185">Reference proteome</keyword>
<organism evidence="1 2">
    <name type="scientific">Pistacia atlantica</name>
    <dbReference type="NCBI Taxonomy" id="434234"/>
    <lineage>
        <taxon>Eukaryota</taxon>
        <taxon>Viridiplantae</taxon>
        <taxon>Streptophyta</taxon>
        <taxon>Embryophyta</taxon>
        <taxon>Tracheophyta</taxon>
        <taxon>Spermatophyta</taxon>
        <taxon>Magnoliopsida</taxon>
        <taxon>eudicotyledons</taxon>
        <taxon>Gunneridae</taxon>
        <taxon>Pentapetalae</taxon>
        <taxon>rosids</taxon>
        <taxon>malvids</taxon>
        <taxon>Sapindales</taxon>
        <taxon>Anacardiaceae</taxon>
        <taxon>Pistacia</taxon>
    </lineage>
</organism>
<name>A0ACC0ZUG0_9ROSI</name>